<name>A0A6A6P8Q8_9PEZI</name>
<dbReference type="SUPFAM" id="SSF48403">
    <property type="entry name" value="Ankyrin repeat"/>
    <property type="match status" value="3"/>
</dbReference>
<accession>A0A6A6P8Q8</accession>
<feature type="compositionally biased region" description="Basic and acidic residues" evidence="3">
    <location>
        <begin position="1035"/>
        <end position="1044"/>
    </location>
</feature>
<organism evidence="4 5">
    <name type="scientific">Lineolata rhizophorae</name>
    <dbReference type="NCBI Taxonomy" id="578093"/>
    <lineage>
        <taxon>Eukaryota</taxon>
        <taxon>Fungi</taxon>
        <taxon>Dikarya</taxon>
        <taxon>Ascomycota</taxon>
        <taxon>Pezizomycotina</taxon>
        <taxon>Dothideomycetes</taxon>
        <taxon>Dothideomycetes incertae sedis</taxon>
        <taxon>Lineolatales</taxon>
        <taxon>Lineolataceae</taxon>
        <taxon>Lineolata</taxon>
    </lineage>
</organism>
<dbReference type="EMBL" id="MU001673">
    <property type="protein sequence ID" value="KAF2460304.1"/>
    <property type="molecule type" value="Genomic_DNA"/>
</dbReference>
<feature type="repeat" description="ANK" evidence="1">
    <location>
        <begin position="1472"/>
        <end position="1504"/>
    </location>
</feature>
<feature type="compositionally biased region" description="Basic and acidic residues" evidence="3">
    <location>
        <begin position="598"/>
        <end position="612"/>
    </location>
</feature>
<feature type="region of interest" description="Disordered" evidence="3">
    <location>
        <begin position="338"/>
        <end position="361"/>
    </location>
</feature>
<feature type="region of interest" description="Disordered" evidence="3">
    <location>
        <begin position="1035"/>
        <end position="1054"/>
    </location>
</feature>
<keyword evidence="2" id="KW-0175">Coiled coil</keyword>
<dbReference type="PRINTS" id="PR01415">
    <property type="entry name" value="ANKYRIN"/>
</dbReference>
<feature type="repeat" description="ANK" evidence="1">
    <location>
        <begin position="690"/>
        <end position="718"/>
    </location>
</feature>
<sequence length="1779" mass="200451">MASALPKLPAGHNDLISYIAANPDKPMSELMRPYREYDAALRSVYAQDPKTAASIFGNHVNNVPLFDGKESDVKIRARNLDAEPKEEQECYIMPLDKTTRKPKGAPAIVESLSEFQTNFNIFSESSLTDFSSDDWNNVVAAGSSVVTPLLPVPKKFKESKRTLRQYYHDIFAPASDVDLFLYGLSEKEALDKIKLIEAKVRNCVLSETTTVRTKHAITIVSQYPTRHIQIVLRIYKSISEILTGFDVDCSCAAFDGTQVYVSPRALAAYMTQLNTVDLTRRSPSYENRLSKYSHRGFEVYWPDLDRSRIDPTIFERSFKRTVGLARLLVLEKMPTQERREKYQDQRRRERGRPPLYRSRRQDRRLAGNLKQTYEDEVAEWEGFDEDVSDYHTFSIPYGPKYTLKRIEKLLYTKDYLLNAEWNKSRERKVNLHRHPVFFGSVEDVIHDCCGFCPKPCTPEEKEVAEEEAKIYISGDIAFIKDDPGRQSIGSFNPITGTDWTEMAFVGNTTRLCQAIIDHDLEHVEDWLSHPESDVNCRDYTGRTPLQLAVMSSSPEIVKCLIDRGARLVARMADGRTALHLAAERGNVEMIRLIMDKSEQNEEEEARRSDARNAARRAATGTTIADNAENVSEGSGECIDDSDDEETARSTTTGSFVKVDRDELRAAQSESLPLDKDEPDFYDINVAMWDNGCSALHLAIANGHVEAVQELVKSYGADILLSLPLFHPGSFQPYTVILNLCLALKLPTDQAKTMFSTLLRLGASAAQADKNLRTAFEYISCRDIALVDEVLETRMDDVKRVLNNLSIADGIYSPCPSSPLLTAIHAQKQDIAFKLLEIGAKREVTFDDFVKSFMVVYPTQYDGTQHKERLFAECVEQPIVVAVGAETLDVAMALLRSGVAANVLTAEGRQHLRLKSAARPDIGYTLLELVRLRLDKLRDYEHEPFHLNNIEELDDEASYLNGLTEGTYSHWAARIMVQEAKKKNDGLRKANEKKEKEAIERKGVDIKKTKVKEYLQQLELFEKELILKGAKTFDELYPDHEEKPPPKRPHLGYRRPPQSKFKVEFNFRAPALTDTRRDGYIRLFEAAWSGDLRTVKELTLGTWGKDNDQPPLKIAVEGSSHSNPLSLAILRGYYVVAKGILEIAQAQYLNQDQGSHRFRYVAEPGDDFSDVSSVDEADDGGLGIYRELVDDQYTIENIGEVSKTVKSTVSPVNFLNMGPIFIDLGLDGDPFSLSKYKHLENEKDDDNLVTRTVQNLVQFATWIYDMELLRFILDLGADFQAREANAGCVSSRIFQVSEADLEYAMKLGRTAILAEMLRRTGAGVPLQNLLEKSGVEVKKKPQYYCGLTVRGRKRTDWAESYSGSRSAGRLENSSPPLLRAARNGNLDSVIWFSSDAPMRYYREFVAQNKSDERLKDLSKTPGGIENLLSTWLATGSELVIHCAILSQKAEGRLALLEHLVKTFPEFIEARSSNGYTPLLVAFKLGCVAEARCLIEAGANQACRNKLGNNLVREVLGNLPHNDKDSAEKLREMLSMLDREILPSLLMDRHVSSRSTPLSGYIDATGAKGTTTDQTVARTVKVLLNFSPDANELRTVDGGGDTPAHLVVRFSFPRTLRVMLERDPEILMRENSTGRTPVEMARDFVITKRVTERTWHPYDRRLSYFTSRIPYETVVSRSPESFVEEVRPNKGLSPQERVLGVCEEMVTKLPYPRKRRMVTLAEANEVARRLASTNSASRVPVKLNDSDSESSGGQTEVSDADNEVDRWISSAPAWVGWKSGQ</sequence>
<protein>
    <recommendedName>
        <fullName evidence="6">Ankyrin repeat protein</fullName>
    </recommendedName>
</protein>
<dbReference type="Pfam" id="PF12796">
    <property type="entry name" value="Ank_2"/>
    <property type="match status" value="1"/>
</dbReference>
<evidence type="ECO:0000313" key="4">
    <source>
        <dbReference type="EMBL" id="KAF2460304.1"/>
    </source>
</evidence>
<evidence type="ECO:0000256" key="3">
    <source>
        <dbReference type="SAM" id="MobiDB-lite"/>
    </source>
</evidence>
<gene>
    <name evidence="4" type="ORF">BDY21DRAFT_280137</name>
</gene>
<dbReference type="Proteomes" id="UP000799766">
    <property type="component" value="Unassembled WGS sequence"/>
</dbReference>
<dbReference type="SMART" id="SM00248">
    <property type="entry name" value="ANK"/>
    <property type="match status" value="10"/>
</dbReference>
<dbReference type="PANTHER" id="PTHR24121">
    <property type="entry name" value="NO MECHANORECEPTOR POTENTIAL C, ISOFORM D-RELATED"/>
    <property type="match status" value="1"/>
</dbReference>
<dbReference type="OrthoDB" id="539213at2759"/>
<proteinExistence type="predicted"/>
<evidence type="ECO:0000256" key="1">
    <source>
        <dbReference type="PROSITE-ProRule" id="PRU00023"/>
    </source>
</evidence>
<dbReference type="PROSITE" id="PS50088">
    <property type="entry name" value="ANK_REPEAT"/>
    <property type="match status" value="4"/>
</dbReference>
<dbReference type="PROSITE" id="PS50297">
    <property type="entry name" value="ANK_REP_REGION"/>
    <property type="match status" value="3"/>
</dbReference>
<feature type="region of interest" description="Disordered" evidence="3">
    <location>
        <begin position="1727"/>
        <end position="1762"/>
    </location>
</feature>
<dbReference type="InterPro" id="IPR036770">
    <property type="entry name" value="Ankyrin_rpt-contain_sf"/>
</dbReference>
<keyword evidence="5" id="KW-1185">Reference proteome</keyword>
<feature type="coiled-coil region" evidence="2">
    <location>
        <begin position="976"/>
        <end position="1023"/>
    </location>
</feature>
<evidence type="ECO:0000313" key="5">
    <source>
        <dbReference type="Proteomes" id="UP000799766"/>
    </source>
</evidence>
<feature type="repeat" description="ANK" evidence="1">
    <location>
        <begin position="540"/>
        <end position="572"/>
    </location>
</feature>
<reference evidence="4" key="1">
    <citation type="journal article" date="2020" name="Stud. Mycol.">
        <title>101 Dothideomycetes genomes: a test case for predicting lifestyles and emergence of pathogens.</title>
        <authorList>
            <person name="Haridas S."/>
            <person name="Albert R."/>
            <person name="Binder M."/>
            <person name="Bloem J."/>
            <person name="Labutti K."/>
            <person name="Salamov A."/>
            <person name="Andreopoulos B."/>
            <person name="Baker S."/>
            <person name="Barry K."/>
            <person name="Bills G."/>
            <person name="Bluhm B."/>
            <person name="Cannon C."/>
            <person name="Castanera R."/>
            <person name="Culley D."/>
            <person name="Daum C."/>
            <person name="Ezra D."/>
            <person name="Gonzalez J."/>
            <person name="Henrissat B."/>
            <person name="Kuo A."/>
            <person name="Liang C."/>
            <person name="Lipzen A."/>
            <person name="Lutzoni F."/>
            <person name="Magnuson J."/>
            <person name="Mondo S."/>
            <person name="Nolan M."/>
            <person name="Ohm R."/>
            <person name="Pangilinan J."/>
            <person name="Park H.-J."/>
            <person name="Ramirez L."/>
            <person name="Alfaro M."/>
            <person name="Sun H."/>
            <person name="Tritt A."/>
            <person name="Yoshinaga Y."/>
            <person name="Zwiers L.-H."/>
            <person name="Turgeon B."/>
            <person name="Goodwin S."/>
            <person name="Spatafora J."/>
            <person name="Crous P."/>
            <person name="Grigoriev I."/>
        </authorList>
    </citation>
    <scope>NUCLEOTIDE SEQUENCE</scope>
    <source>
        <strain evidence="4">ATCC 16933</strain>
    </source>
</reference>
<dbReference type="Pfam" id="PF00023">
    <property type="entry name" value="Ank"/>
    <property type="match status" value="1"/>
</dbReference>
<dbReference type="PANTHER" id="PTHR24121:SF21">
    <property type="entry name" value="ANKYRIN REPEAT FAMILY PROTEIN"/>
    <property type="match status" value="1"/>
</dbReference>
<dbReference type="InterPro" id="IPR002110">
    <property type="entry name" value="Ankyrin_rpt"/>
</dbReference>
<evidence type="ECO:0008006" key="6">
    <source>
        <dbReference type="Google" id="ProtNLM"/>
    </source>
</evidence>
<feature type="compositionally biased region" description="Basic and acidic residues" evidence="3">
    <location>
        <begin position="338"/>
        <end position="347"/>
    </location>
</feature>
<feature type="compositionally biased region" description="Polar residues" evidence="3">
    <location>
        <begin position="619"/>
        <end position="632"/>
    </location>
</feature>
<keyword evidence="1" id="KW-0040">ANK repeat</keyword>
<evidence type="ECO:0000256" key="2">
    <source>
        <dbReference type="SAM" id="Coils"/>
    </source>
</evidence>
<dbReference type="Gene3D" id="1.25.40.20">
    <property type="entry name" value="Ankyrin repeat-containing domain"/>
    <property type="match status" value="3"/>
</dbReference>
<feature type="region of interest" description="Disordered" evidence="3">
    <location>
        <begin position="598"/>
        <end position="654"/>
    </location>
</feature>
<feature type="repeat" description="ANK" evidence="1">
    <location>
        <begin position="573"/>
        <end position="605"/>
    </location>
</feature>